<evidence type="ECO:0000256" key="4">
    <source>
        <dbReference type="ARBA" id="ARBA00022840"/>
    </source>
</evidence>
<dbReference type="PANTHER" id="PTHR43776:SF7">
    <property type="entry name" value="D,D-DIPEPTIDE TRANSPORT ATP-BINDING PROTEIN DDPF-RELATED"/>
    <property type="match status" value="1"/>
</dbReference>
<comment type="caution">
    <text evidence="6">The sequence shown here is derived from an EMBL/GenBank/DDBJ whole genome shotgun (WGS) entry which is preliminary data.</text>
</comment>
<dbReference type="Gene3D" id="3.40.50.300">
    <property type="entry name" value="P-loop containing nucleotide triphosphate hydrolases"/>
    <property type="match status" value="2"/>
</dbReference>
<dbReference type="NCBIfam" id="NF007739">
    <property type="entry name" value="PRK10419.1"/>
    <property type="match status" value="2"/>
</dbReference>
<gene>
    <name evidence="6" type="ORF">MED297_16049</name>
</gene>
<dbReference type="SUPFAM" id="SSF52540">
    <property type="entry name" value="P-loop containing nucleoside triphosphate hydrolases"/>
    <property type="match status" value="2"/>
</dbReference>
<dbReference type="GO" id="GO:0015833">
    <property type="term" value="P:peptide transport"/>
    <property type="evidence" value="ECO:0007669"/>
    <property type="project" value="InterPro"/>
</dbReference>
<dbReference type="OrthoDB" id="9784450at2"/>
<evidence type="ECO:0000259" key="5">
    <source>
        <dbReference type="PROSITE" id="PS50893"/>
    </source>
</evidence>
<comment type="similarity">
    <text evidence="1">Belongs to the ABC transporter superfamily.</text>
</comment>
<feature type="domain" description="ABC transporter" evidence="5">
    <location>
        <begin position="290"/>
        <end position="528"/>
    </location>
</feature>
<dbReference type="InterPro" id="IPR003593">
    <property type="entry name" value="AAA+_ATPase"/>
</dbReference>
<evidence type="ECO:0000256" key="1">
    <source>
        <dbReference type="ARBA" id="ARBA00005417"/>
    </source>
</evidence>
<dbReference type="FunFam" id="3.40.50.300:FF:000016">
    <property type="entry name" value="Oligopeptide ABC transporter ATP-binding component"/>
    <property type="match status" value="1"/>
</dbReference>
<feature type="domain" description="ABC transporter" evidence="5">
    <location>
        <begin position="8"/>
        <end position="259"/>
    </location>
</feature>
<evidence type="ECO:0000313" key="7">
    <source>
        <dbReference type="Proteomes" id="UP000005953"/>
    </source>
</evidence>
<protein>
    <submittedName>
        <fullName evidence="6">ABC-type uncharacterized transport system, duplicated ATPase component</fullName>
    </submittedName>
</protein>
<dbReference type="InterPro" id="IPR050319">
    <property type="entry name" value="ABC_transp_ATP-bind"/>
</dbReference>
<evidence type="ECO:0000313" key="6">
    <source>
        <dbReference type="EMBL" id="EAR09687.1"/>
    </source>
</evidence>
<dbReference type="SMART" id="SM00382">
    <property type="entry name" value="AAA"/>
    <property type="match status" value="2"/>
</dbReference>
<dbReference type="PROSITE" id="PS00211">
    <property type="entry name" value="ABC_TRANSPORTER_1"/>
    <property type="match status" value="2"/>
</dbReference>
<name>A4BDS8_9GAMM</name>
<dbReference type="InterPro" id="IPR013563">
    <property type="entry name" value="Oligopep_ABC_C"/>
</dbReference>
<dbReference type="RefSeq" id="WP_008043422.1">
    <property type="nucleotide sequence ID" value="NZ_CH724150.1"/>
</dbReference>
<accession>A4BDS8</accession>
<reference evidence="6 7" key="1">
    <citation type="submission" date="2006-02" db="EMBL/GenBank/DDBJ databases">
        <authorList>
            <person name="Pinhassi J."/>
            <person name="Pedros-Alio C."/>
            <person name="Ferriera S."/>
            <person name="Johnson J."/>
            <person name="Kravitz S."/>
            <person name="Halpern A."/>
            <person name="Remington K."/>
            <person name="Beeson K."/>
            <person name="Tran B."/>
            <person name="Rogers Y.-H."/>
            <person name="Friedman R."/>
            <person name="Venter J.C."/>
        </authorList>
    </citation>
    <scope>NUCLEOTIDE SEQUENCE [LARGE SCALE GENOMIC DNA]</scope>
    <source>
        <strain evidence="6 7">MED297</strain>
    </source>
</reference>
<dbReference type="InterPro" id="IPR003439">
    <property type="entry name" value="ABC_transporter-like_ATP-bd"/>
</dbReference>
<dbReference type="NCBIfam" id="NF008453">
    <property type="entry name" value="PRK11308.1"/>
    <property type="match status" value="2"/>
</dbReference>
<dbReference type="GO" id="GO:0016887">
    <property type="term" value="F:ATP hydrolysis activity"/>
    <property type="evidence" value="ECO:0007669"/>
    <property type="project" value="InterPro"/>
</dbReference>
<dbReference type="InterPro" id="IPR017871">
    <property type="entry name" value="ABC_transporter-like_CS"/>
</dbReference>
<dbReference type="GO" id="GO:0005524">
    <property type="term" value="F:ATP binding"/>
    <property type="evidence" value="ECO:0007669"/>
    <property type="project" value="UniProtKB-KW"/>
</dbReference>
<keyword evidence="4" id="KW-0067">ATP-binding</keyword>
<dbReference type="AlphaFoldDB" id="A4BDS8"/>
<dbReference type="InterPro" id="IPR027417">
    <property type="entry name" value="P-loop_NTPase"/>
</dbReference>
<dbReference type="STRING" id="314283.MED297_16049"/>
<dbReference type="PROSITE" id="PS50893">
    <property type="entry name" value="ABC_TRANSPORTER_2"/>
    <property type="match status" value="2"/>
</dbReference>
<keyword evidence="7" id="KW-1185">Reference proteome</keyword>
<dbReference type="Pfam" id="PF00005">
    <property type="entry name" value="ABC_tran"/>
    <property type="match status" value="2"/>
</dbReference>
<dbReference type="PANTHER" id="PTHR43776">
    <property type="entry name" value="TRANSPORT ATP-BINDING PROTEIN"/>
    <property type="match status" value="1"/>
</dbReference>
<dbReference type="HOGENOM" id="CLU_000604_86_2_6"/>
<evidence type="ECO:0000256" key="2">
    <source>
        <dbReference type="ARBA" id="ARBA00022448"/>
    </source>
</evidence>
<proteinExistence type="inferred from homology"/>
<dbReference type="GO" id="GO:0055085">
    <property type="term" value="P:transmembrane transport"/>
    <property type="evidence" value="ECO:0007669"/>
    <property type="project" value="UniProtKB-ARBA"/>
</dbReference>
<keyword evidence="2" id="KW-0813">Transport</keyword>
<sequence>MSTTAPLVRYQNLSIDLVKGQQRTSLVSDLSLEIFPGETVGLVGESGSGKSLTALSLLKLLPMPPMVYAQGEIWFNDIDIIKASTPALRDLRGGDIGCIFQEPMSSLNPLHTIEKQLAETLFLHRGWSRERARPVVLDWLKRVELNQPEAKLNAYPHQLSGGERQRVMIAMALINHPKLLIADEPTTALDVTVQAQILELIQNLQRELGMSVLFISHDLGIVRHLADRVAVMQSGKLVEVADTATLYRQPQHPYSQKLLNSEPSGDPVDLAESSAPAILHADNARIWFPIQQGILRRTVDHIKAVDGVDFSLKRGETLGIVGESGSGKSTLAKALVGLVRADGDLQFDGLPLIGRSNRQWTPLRTRIQIVFQDPYGSLSPRMSVQQIIAEGLEVNRIGTPESREAAVIQMMKEVGLDPDSRHRYPNEFSGGQRQRIAIARAMILEPEVLILDEPTSSLDRTVQFQIIELLRRLQSKNGISYVFISHDLKVVKAIAHRVLVMKNGKRVESGTHIFTAPEHPYTKALVETAFQYQDSAHSTALSGPEDKGL</sequence>
<evidence type="ECO:0000256" key="3">
    <source>
        <dbReference type="ARBA" id="ARBA00022741"/>
    </source>
</evidence>
<dbReference type="EMBL" id="AAOE01000008">
    <property type="protein sequence ID" value="EAR09687.1"/>
    <property type="molecule type" value="Genomic_DNA"/>
</dbReference>
<dbReference type="Pfam" id="PF08352">
    <property type="entry name" value="oligo_HPY"/>
    <property type="match status" value="2"/>
</dbReference>
<dbReference type="CDD" id="cd03257">
    <property type="entry name" value="ABC_NikE_OppD_transporters"/>
    <property type="match status" value="2"/>
</dbReference>
<dbReference type="Proteomes" id="UP000005953">
    <property type="component" value="Unassembled WGS sequence"/>
</dbReference>
<organism evidence="6 7">
    <name type="scientific">Reinekea blandensis MED297</name>
    <dbReference type="NCBI Taxonomy" id="314283"/>
    <lineage>
        <taxon>Bacteria</taxon>
        <taxon>Pseudomonadati</taxon>
        <taxon>Pseudomonadota</taxon>
        <taxon>Gammaproteobacteria</taxon>
        <taxon>Oceanospirillales</taxon>
        <taxon>Saccharospirillaceae</taxon>
        <taxon>Reinekea</taxon>
    </lineage>
</organism>
<keyword evidence="3" id="KW-0547">Nucleotide-binding</keyword>